<dbReference type="EMBL" id="CP071444">
    <property type="protein sequence ID" value="QSX07828.1"/>
    <property type="molecule type" value="Genomic_DNA"/>
</dbReference>
<dbReference type="PANTHER" id="PTHR30535:SF34">
    <property type="entry name" value="MOLYBDATE-BINDING PROTEIN MOLA"/>
    <property type="match status" value="1"/>
</dbReference>
<dbReference type="InterPro" id="IPR002491">
    <property type="entry name" value="ABC_transptr_periplasmic_BD"/>
</dbReference>
<dbReference type="PROSITE" id="PS50983">
    <property type="entry name" value="FE_B12_PBP"/>
    <property type="match status" value="1"/>
</dbReference>
<dbReference type="PROSITE" id="PS51257">
    <property type="entry name" value="PROKAR_LIPOPROTEIN"/>
    <property type="match status" value="1"/>
</dbReference>
<dbReference type="Pfam" id="PF01497">
    <property type="entry name" value="Peripla_BP_2"/>
    <property type="match status" value="1"/>
</dbReference>
<keyword evidence="4" id="KW-1185">Reference proteome</keyword>
<evidence type="ECO:0000313" key="3">
    <source>
        <dbReference type="EMBL" id="QSX07828.1"/>
    </source>
</evidence>
<dbReference type="Gene3D" id="3.40.50.1980">
    <property type="entry name" value="Nitrogenase molybdenum iron protein domain"/>
    <property type="match status" value="2"/>
</dbReference>
<evidence type="ECO:0000259" key="2">
    <source>
        <dbReference type="PROSITE" id="PS50983"/>
    </source>
</evidence>
<accession>A0A974XDI2</accession>
<dbReference type="Gene3D" id="1.20.58.2180">
    <property type="match status" value="1"/>
</dbReference>
<organism evidence="3 4">
    <name type="scientific">Alkalibacter rhizosphaerae</name>
    <dbReference type="NCBI Taxonomy" id="2815577"/>
    <lineage>
        <taxon>Bacteria</taxon>
        <taxon>Bacillati</taxon>
        <taxon>Bacillota</taxon>
        <taxon>Clostridia</taxon>
        <taxon>Eubacteriales</taxon>
        <taxon>Eubacteriaceae</taxon>
        <taxon>Alkalibacter</taxon>
    </lineage>
</organism>
<dbReference type="PANTHER" id="PTHR30535">
    <property type="entry name" value="VITAMIN B12-BINDING PROTEIN"/>
    <property type="match status" value="1"/>
</dbReference>
<proteinExistence type="inferred from homology"/>
<protein>
    <submittedName>
        <fullName evidence="3">ABC transporter substrate-binding protein</fullName>
    </submittedName>
</protein>
<dbReference type="SUPFAM" id="SSF53807">
    <property type="entry name" value="Helical backbone' metal receptor"/>
    <property type="match status" value="1"/>
</dbReference>
<name>A0A974XDI2_9FIRM</name>
<feature type="domain" description="Fe/B12 periplasmic-binding" evidence="2">
    <location>
        <begin position="59"/>
        <end position="323"/>
    </location>
</feature>
<gene>
    <name evidence="3" type="ORF">J0B03_08395</name>
</gene>
<dbReference type="InterPro" id="IPR050902">
    <property type="entry name" value="ABC_Transporter_SBP"/>
</dbReference>
<dbReference type="KEGG" id="alka:J0B03_08395"/>
<dbReference type="Proteomes" id="UP000663499">
    <property type="component" value="Chromosome"/>
</dbReference>
<evidence type="ECO:0000313" key="4">
    <source>
        <dbReference type="Proteomes" id="UP000663499"/>
    </source>
</evidence>
<evidence type="ECO:0000256" key="1">
    <source>
        <dbReference type="ARBA" id="ARBA00008814"/>
    </source>
</evidence>
<reference evidence="3" key="1">
    <citation type="submission" date="2021-03" db="EMBL/GenBank/DDBJ databases">
        <title>Alkalibacter marinus sp. nov., isolated from tidal flat sediment.</title>
        <authorList>
            <person name="Namirimu T."/>
            <person name="Yang J.-A."/>
            <person name="Yang S.-H."/>
            <person name="Kim Y.-J."/>
            <person name="Kwon K.K."/>
        </authorList>
    </citation>
    <scope>NUCLEOTIDE SEQUENCE</scope>
    <source>
        <strain evidence="3">ES005</strain>
    </source>
</reference>
<dbReference type="AlphaFoldDB" id="A0A974XDI2"/>
<sequence>MIKKAKVHVWIWIVILMLAGCSNTAGEIKNNGNQTDPKEPIVVTDSVNRIVEIPLEWDAIATLDPFAGQCVIMYGHGDHMPATINGVKRDLLLREMSPTLEDAAVVKDSGSMNAEAVLSMGIDFMFVKSDMYFNDAEKDKLDKTGIPYIVIDYRTIEEQMEAFMLIGKALGEEKEAQDMIDWYNESIDLVEEVVSKVPQEERPKLYHSVNEALRTDVDGSLEAEWIGITGVYNVSLEDDLFLNEGKTYTNLEQIYTWDPDLIICNESGIDEFILSDPKWGGLRAVREKQVYQIPIGVSRWGHPSSTETSLGILWLADLLYADYFDDFDLKQVMYDYYLRFYEYDASDEMLEKILSGKGIRAPN</sequence>
<dbReference type="RefSeq" id="WP_207299170.1">
    <property type="nucleotide sequence ID" value="NZ_CP071444.1"/>
</dbReference>
<comment type="similarity">
    <text evidence="1">Belongs to the bacterial solute-binding protein 8 family.</text>
</comment>